<dbReference type="PROSITE" id="PS00878">
    <property type="entry name" value="ODR_DC_2_1"/>
    <property type="match status" value="1"/>
</dbReference>
<gene>
    <name evidence="9" type="ORF">RI138_30185</name>
</gene>
<evidence type="ECO:0000256" key="2">
    <source>
        <dbReference type="ARBA" id="ARBA00022793"/>
    </source>
</evidence>
<dbReference type="Gene3D" id="3.20.20.10">
    <property type="entry name" value="Alanine racemase"/>
    <property type="match status" value="1"/>
</dbReference>
<dbReference type="EMBL" id="CP134500">
    <property type="protein sequence ID" value="WNF30755.1"/>
    <property type="molecule type" value="Genomic_DNA"/>
</dbReference>
<feature type="domain" description="Orn/DAP/Arg decarboxylase 2 C-terminal" evidence="7">
    <location>
        <begin position="311"/>
        <end position="403"/>
    </location>
</feature>
<evidence type="ECO:0000256" key="3">
    <source>
        <dbReference type="ARBA" id="ARBA00022898"/>
    </source>
</evidence>
<evidence type="ECO:0000256" key="6">
    <source>
        <dbReference type="SAM" id="MobiDB-lite"/>
    </source>
</evidence>
<keyword evidence="4" id="KW-0456">Lyase</keyword>
<dbReference type="PRINTS" id="PR01179">
    <property type="entry name" value="ODADCRBXLASE"/>
</dbReference>
<keyword evidence="3" id="KW-0663">Pyridoxal phosphate</keyword>
<proteinExistence type="inferred from homology"/>
<evidence type="ECO:0000313" key="9">
    <source>
        <dbReference type="EMBL" id="WNF30755.1"/>
    </source>
</evidence>
<dbReference type="InterPro" id="IPR000183">
    <property type="entry name" value="Orn/DAP/Arg_de-COase"/>
</dbReference>
<dbReference type="PANTHER" id="PTHR43727">
    <property type="entry name" value="DIAMINOPIMELATE DECARBOXYLASE"/>
    <property type="match status" value="1"/>
</dbReference>
<evidence type="ECO:0000313" key="10">
    <source>
        <dbReference type="Proteomes" id="UP001303236"/>
    </source>
</evidence>
<sequence length="474" mass="49119">MTQTPSAHPAHPGPTPPSSSRPSRSSRSSRFDAAVRAAVGQGLLSETGPVAGFIDTDGVRASVAALHGAFARTPGVLHTFAAKACSLIPVLRLLADCGMGCEVASPGELRLAVEAGFAPASIVLDSPAKTREEIRLALALGVAVNADSIDELRRIDSLRNRGTSSVLGLRVNPQVGGGSIGPMSTATDTAKFGVALRDAGAREAVVRAFRDRPWLTRLHTHVGSQGCPLELIAAGVARTYELADEINATLGTRQVTSLDIGGGLPVNFADDTVRPTYADYVAALTEAAPGLFSGRYGLVTEFGRSLLAKNGFIGARVEYTKDAGGRRIALTHAGAQTATRTVFMPDDWPLRIGAFGPDGAPKDGPPLAQDIAGPCCFAGDVVAYGRELPELAEGDVVVLYDTGAYYFSTPWAYNSLPRAAVYGFRRGGPDGPVAFATVRDAQSMDAIATESGLAHADALVGVRGGGPADQGRSS</sequence>
<dbReference type="InterPro" id="IPR022657">
    <property type="entry name" value="De-COase2_CS"/>
</dbReference>
<protein>
    <submittedName>
        <fullName evidence="9">Diaminopimelate decarboxylase</fullName>
    </submittedName>
</protein>
<evidence type="ECO:0000259" key="8">
    <source>
        <dbReference type="Pfam" id="PF02784"/>
    </source>
</evidence>
<dbReference type="PANTHER" id="PTHR43727:SF3">
    <property type="entry name" value="GROUP IV DECARBOXYLASE"/>
    <property type="match status" value="1"/>
</dbReference>
<reference evidence="9 10" key="1">
    <citation type="submission" date="2023-09" db="EMBL/GenBank/DDBJ databases">
        <title>Genome completion map analysis of the actinomycetes C11-1.</title>
        <authorList>
            <person name="Qin P."/>
            <person name="Guan P."/>
        </authorList>
    </citation>
    <scope>NUCLEOTIDE SEQUENCE [LARGE SCALE GENOMIC DNA]</scope>
    <source>
        <strain evidence="9 10">C11-1</strain>
    </source>
</reference>
<dbReference type="Pfam" id="PF02784">
    <property type="entry name" value="Orn_Arg_deC_N"/>
    <property type="match status" value="1"/>
</dbReference>
<dbReference type="Gene3D" id="2.40.37.10">
    <property type="entry name" value="Lyase, Ornithine Decarboxylase, Chain A, domain 1"/>
    <property type="match status" value="1"/>
</dbReference>
<evidence type="ECO:0000256" key="1">
    <source>
        <dbReference type="ARBA" id="ARBA00001933"/>
    </source>
</evidence>
<evidence type="ECO:0000256" key="4">
    <source>
        <dbReference type="ARBA" id="ARBA00023239"/>
    </source>
</evidence>
<dbReference type="InterPro" id="IPR022644">
    <property type="entry name" value="De-COase2_N"/>
</dbReference>
<dbReference type="SUPFAM" id="SSF50621">
    <property type="entry name" value="Alanine racemase C-terminal domain-like"/>
    <property type="match status" value="1"/>
</dbReference>
<evidence type="ECO:0000259" key="7">
    <source>
        <dbReference type="Pfam" id="PF00278"/>
    </source>
</evidence>
<dbReference type="InterPro" id="IPR029066">
    <property type="entry name" value="PLP-binding_barrel"/>
</dbReference>
<dbReference type="PROSITE" id="PS00879">
    <property type="entry name" value="ODR_DC_2_2"/>
    <property type="match status" value="1"/>
</dbReference>
<dbReference type="Proteomes" id="UP001303236">
    <property type="component" value="Chromosome"/>
</dbReference>
<comment type="similarity">
    <text evidence="5">Belongs to the Orn/Lys/Arg decarboxylase class-II family.</text>
</comment>
<evidence type="ECO:0000256" key="5">
    <source>
        <dbReference type="RuleBase" id="RU003737"/>
    </source>
</evidence>
<comment type="cofactor">
    <cofactor evidence="1">
        <name>pyridoxal 5'-phosphate</name>
        <dbReference type="ChEBI" id="CHEBI:597326"/>
    </cofactor>
</comment>
<name>A0ABY9W3M0_9ACTN</name>
<keyword evidence="10" id="KW-1185">Reference proteome</keyword>
<feature type="domain" description="Orn/DAP/Arg decarboxylase 2 N-terminal" evidence="8">
    <location>
        <begin position="75"/>
        <end position="307"/>
    </location>
</feature>
<accession>A0ABY9W3M0</accession>
<organism evidence="9 10">
    <name type="scientific">Streptomyces durocortorensis</name>
    <dbReference type="NCBI Taxonomy" id="2811104"/>
    <lineage>
        <taxon>Bacteria</taxon>
        <taxon>Bacillati</taxon>
        <taxon>Actinomycetota</taxon>
        <taxon>Actinomycetes</taxon>
        <taxon>Kitasatosporales</taxon>
        <taxon>Streptomycetaceae</taxon>
        <taxon>Streptomyces</taxon>
    </lineage>
</organism>
<dbReference type="InterPro" id="IPR022653">
    <property type="entry name" value="De-COase2_pyr-phos_BS"/>
</dbReference>
<feature type="region of interest" description="Disordered" evidence="6">
    <location>
        <begin position="1"/>
        <end position="31"/>
    </location>
</feature>
<keyword evidence="2" id="KW-0210">Decarboxylase</keyword>
<dbReference type="InterPro" id="IPR009006">
    <property type="entry name" value="Ala_racemase/Decarboxylase_C"/>
</dbReference>
<dbReference type="Pfam" id="PF00278">
    <property type="entry name" value="Orn_DAP_Arg_deC"/>
    <property type="match status" value="1"/>
</dbReference>
<dbReference type="SUPFAM" id="SSF51419">
    <property type="entry name" value="PLP-binding barrel"/>
    <property type="match status" value="1"/>
</dbReference>
<dbReference type="InterPro" id="IPR022643">
    <property type="entry name" value="De-COase2_C"/>
</dbReference>